<dbReference type="EC" id="2.4.1.255" evidence="1"/>
<keyword evidence="2" id="KW-0328">Glycosyltransferase</keyword>
<evidence type="ECO:0000256" key="8">
    <source>
        <dbReference type="ARBA" id="ARBA00042574"/>
    </source>
</evidence>
<dbReference type="STRING" id="177199.A0A420YIQ6"/>
<name>A0A420YIQ6_9PEZI</name>
<dbReference type="PANTHER" id="PTHR20961:SF148">
    <property type="entry name" value="EGF DOMAIN-SPECIFIC O-LINKED N-ACETYLGLUCOSAMINE TRANSFERASE"/>
    <property type="match status" value="1"/>
</dbReference>
<evidence type="ECO:0000256" key="2">
    <source>
        <dbReference type="ARBA" id="ARBA00022676"/>
    </source>
</evidence>
<keyword evidence="4" id="KW-0732">Signal</keyword>
<evidence type="ECO:0000256" key="4">
    <source>
        <dbReference type="ARBA" id="ARBA00022729"/>
    </source>
</evidence>
<evidence type="ECO:0000256" key="9">
    <source>
        <dbReference type="ARBA" id="ARBA00048317"/>
    </source>
</evidence>
<dbReference type="InterPro" id="IPR049625">
    <property type="entry name" value="Glyco_transf_61_cat"/>
</dbReference>
<comment type="catalytic activity">
    <reaction evidence="9">
        <text>L-seryl-[protein] + UDP-N-acetyl-alpha-D-glucosamine = 3-O-(N-acetyl-beta-D-glucosaminyl)-L-seryl-[protein] + UDP + H(+)</text>
        <dbReference type="Rhea" id="RHEA:48904"/>
        <dbReference type="Rhea" id="RHEA-COMP:9863"/>
        <dbReference type="Rhea" id="RHEA-COMP:12251"/>
        <dbReference type="ChEBI" id="CHEBI:15378"/>
        <dbReference type="ChEBI" id="CHEBI:29999"/>
        <dbReference type="ChEBI" id="CHEBI:57705"/>
        <dbReference type="ChEBI" id="CHEBI:58223"/>
        <dbReference type="ChEBI" id="CHEBI:90838"/>
        <dbReference type="EC" id="2.4.1.255"/>
    </reaction>
</comment>
<sequence>MEIYSAWMSIDVLRMARDPLHNSRPFFQHPEDSHDTQVVILDDRADGPYFELWQRFAERAPVRLSKLMSDHISGSAPVSAETNIIIPMAGASNPLWQNDWEVRDCTEARTLQVFAQRVLDFYGIEDPPRDPDHIKVTFIDRRENRRLQNKDELFEALQATIPHIKVQMVDFAALSFPQQLRIVRDTDVLVGVHGAGLTHTMFMRENTGAIVELQPETLRDPQTGKTHNGFRNLANMLSLGYFRVHVPQVPPLTEEMTGPDGRDLHRDKAIEKRASWHFEDVGVDKVSFLEVMSLAIKSMYSKGVWSFDVNGR</sequence>
<dbReference type="InterPro" id="IPR007657">
    <property type="entry name" value="Glycosyltransferase_61"/>
</dbReference>
<accession>A0A420YIQ6</accession>
<evidence type="ECO:0000256" key="7">
    <source>
        <dbReference type="ARBA" id="ARBA00040944"/>
    </source>
</evidence>
<organism evidence="12 13">
    <name type="scientific">Coniochaeta pulveracea</name>
    <dbReference type="NCBI Taxonomy" id="177199"/>
    <lineage>
        <taxon>Eukaryota</taxon>
        <taxon>Fungi</taxon>
        <taxon>Dikarya</taxon>
        <taxon>Ascomycota</taxon>
        <taxon>Pezizomycotina</taxon>
        <taxon>Sordariomycetes</taxon>
        <taxon>Sordariomycetidae</taxon>
        <taxon>Coniochaetales</taxon>
        <taxon>Coniochaetaceae</taxon>
        <taxon>Coniochaeta</taxon>
    </lineage>
</organism>
<dbReference type="AlphaFoldDB" id="A0A420YIQ6"/>
<feature type="domain" description="Glycosyltransferase 61 catalytic" evidence="11">
    <location>
        <begin position="126"/>
        <end position="209"/>
    </location>
</feature>
<comment type="catalytic activity">
    <reaction evidence="10">
        <text>L-threonyl-[protein] + UDP-N-acetyl-alpha-D-glucosamine = 3-O-(N-acetyl-beta-D-glucosaminyl)-L-threonyl-[protein] + UDP + H(+)</text>
        <dbReference type="Rhea" id="RHEA:48908"/>
        <dbReference type="Rhea" id="RHEA-COMP:11060"/>
        <dbReference type="Rhea" id="RHEA-COMP:12252"/>
        <dbReference type="ChEBI" id="CHEBI:15378"/>
        <dbReference type="ChEBI" id="CHEBI:30013"/>
        <dbReference type="ChEBI" id="CHEBI:57705"/>
        <dbReference type="ChEBI" id="CHEBI:58223"/>
        <dbReference type="ChEBI" id="CHEBI:90840"/>
        <dbReference type="EC" id="2.4.1.255"/>
    </reaction>
</comment>
<dbReference type="Proteomes" id="UP000275385">
    <property type="component" value="Unassembled WGS sequence"/>
</dbReference>
<evidence type="ECO:0000256" key="1">
    <source>
        <dbReference type="ARBA" id="ARBA00011970"/>
    </source>
</evidence>
<dbReference type="GO" id="GO:0097363">
    <property type="term" value="F:protein O-acetylglucosaminyltransferase activity"/>
    <property type="evidence" value="ECO:0007669"/>
    <property type="project" value="UniProtKB-EC"/>
</dbReference>
<protein>
    <recommendedName>
        <fullName evidence="7">EGF domain-specific O-linked N-acetylglucosamine transferase</fullName>
        <ecNumber evidence="1">2.4.1.255</ecNumber>
    </recommendedName>
    <alternativeName>
        <fullName evidence="8">Extracellular O-linked N-acetylglucosamine transferase</fullName>
    </alternativeName>
</protein>
<dbReference type="PANTHER" id="PTHR20961">
    <property type="entry name" value="GLYCOSYLTRANSFERASE"/>
    <property type="match status" value="1"/>
</dbReference>
<evidence type="ECO:0000256" key="5">
    <source>
        <dbReference type="ARBA" id="ARBA00022824"/>
    </source>
</evidence>
<keyword evidence="13" id="KW-1185">Reference proteome</keyword>
<dbReference type="OrthoDB" id="529273at2759"/>
<evidence type="ECO:0000256" key="6">
    <source>
        <dbReference type="ARBA" id="ARBA00023180"/>
    </source>
</evidence>
<evidence type="ECO:0000313" key="12">
    <source>
        <dbReference type="EMBL" id="RKU47741.1"/>
    </source>
</evidence>
<keyword evidence="3" id="KW-0808">Transferase</keyword>
<dbReference type="EMBL" id="QVQW01000007">
    <property type="protein sequence ID" value="RKU47741.1"/>
    <property type="molecule type" value="Genomic_DNA"/>
</dbReference>
<evidence type="ECO:0000313" key="13">
    <source>
        <dbReference type="Proteomes" id="UP000275385"/>
    </source>
</evidence>
<reference evidence="12 13" key="1">
    <citation type="submission" date="2018-08" db="EMBL/GenBank/DDBJ databases">
        <title>Draft genome of the lignicolous fungus Coniochaeta pulveracea.</title>
        <authorList>
            <person name="Borstlap C.J."/>
            <person name="De Witt R.N."/>
            <person name="Botha A."/>
            <person name="Volschenk H."/>
        </authorList>
    </citation>
    <scope>NUCLEOTIDE SEQUENCE [LARGE SCALE GENOMIC DNA]</scope>
    <source>
        <strain evidence="12 13">CAB683</strain>
    </source>
</reference>
<evidence type="ECO:0000259" key="11">
    <source>
        <dbReference type="Pfam" id="PF04577"/>
    </source>
</evidence>
<keyword evidence="6" id="KW-0325">Glycoprotein</keyword>
<evidence type="ECO:0000256" key="10">
    <source>
        <dbReference type="ARBA" id="ARBA00049432"/>
    </source>
</evidence>
<proteinExistence type="predicted"/>
<dbReference type="Pfam" id="PF04577">
    <property type="entry name" value="Glyco_transf_61"/>
    <property type="match status" value="1"/>
</dbReference>
<keyword evidence="5" id="KW-0256">Endoplasmic reticulum</keyword>
<comment type="caution">
    <text evidence="12">The sequence shown here is derived from an EMBL/GenBank/DDBJ whole genome shotgun (WGS) entry which is preliminary data.</text>
</comment>
<evidence type="ECO:0000256" key="3">
    <source>
        <dbReference type="ARBA" id="ARBA00022679"/>
    </source>
</evidence>
<dbReference type="GO" id="GO:0005788">
    <property type="term" value="C:endoplasmic reticulum lumen"/>
    <property type="evidence" value="ECO:0007669"/>
    <property type="project" value="TreeGrafter"/>
</dbReference>
<gene>
    <name evidence="12" type="ORF">DL546_003665</name>
</gene>